<evidence type="ECO:0000313" key="2">
    <source>
        <dbReference type="EMBL" id="AHJ12233.1"/>
    </source>
</evidence>
<dbReference type="Proteomes" id="UP000019322">
    <property type="component" value="Chromosome"/>
</dbReference>
<reference evidence="2 3" key="1">
    <citation type="journal article" date="2014" name="Environ. Microbiol.">
        <title>Insights into organohalide respiration and the versatile catabolism of Sulfurospirillum multivorans gained from comparative genomics and physiological studies.</title>
        <authorList>
            <person name="Goris T."/>
            <person name="Schubert T."/>
            <person name="Gadkari J."/>
            <person name="Wubet T."/>
            <person name="Tarkka M."/>
            <person name="Buscot F."/>
            <person name="Adrian L."/>
            <person name="Diekert G."/>
        </authorList>
    </citation>
    <scope>NUCLEOTIDE SEQUENCE [LARGE SCALE GENOMIC DNA]</scope>
    <source>
        <strain evidence="3">DM 12446 / JCM 15788 / NBRC 109480</strain>
    </source>
</reference>
<proteinExistence type="predicted"/>
<accession>A0AA86DXN3</accession>
<dbReference type="KEGG" id="smul:SMUL_0966"/>
<dbReference type="RefSeq" id="WP_051492672.1">
    <property type="nucleotide sequence ID" value="NZ_CP007201.1"/>
</dbReference>
<sequence>MRRKDKEAEQARKREQTKQELKRTIATKEQIPDIIIACEDEASAPTYFKALIGQLRESRKITPDSFVIAKHTNTHPTGILEDLKKHRCKFSGKSYKDFKHKWIVIDRDKEHVNGGGHSPEDFNSALAQAKSLKVDVAYSNDAFELWYLLHFNPRETAILRDELLTQVIEKLQARNESKFGQLDKDTIKQAVFTKLIFDELQALQETAIKNAERLMASYEVAHNPENDNPSTTVHVLVKLLNSLWIE</sequence>
<feature type="region of interest" description="Disordered" evidence="1">
    <location>
        <begin position="1"/>
        <end position="21"/>
    </location>
</feature>
<protein>
    <recommendedName>
        <fullName evidence="4">RloB domain-containing protein</fullName>
    </recommendedName>
</protein>
<evidence type="ECO:0008006" key="4">
    <source>
        <dbReference type="Google" id="ProtNLM"/>
    </source>
</evidence>
<dbReference type="InterPro" id="IPR025591">
    <property type="entry name" value="RloB"/>
</dbReference>
<evidence type="ECO:0000256" key="1">
    <source>
        <dbReference type="SAM" id="MobiDB-lite"/>
    </source>
</evidence>
<evidence type="ECO:0000313" key="3">
    <source>
        <dbReference type="Proteomes" id="UP000019322"/>
    </source>
</evidence>
<dbReference type="Pfam" id="PF13707">
    <property type="entry name" value="RloB"/>
    <property type="match status" value="1"/>
</dbReference>
<organism evidence="2 3">
    <name type="scientific">Sulfurospirillum multivorans (strain DM 12446 / JCM 15788 / NBRC 109480)</name>
    <dbReference type="NCBI Taxonomy" id="1150621"/>
    <lineage>
        <taxon>Bacteria</taxon>
        <taxon>Pseudomonadati</taxon>
        <taxon>Campylobacterota</taxon>
        <taxon>Epsilonproteobacteria</taxon>
        <taxon>Campylobacterales</taxon>
        <taxon>Sulfurospirillaceae</taxon>
        <taxon>Sulfurospirillum</taxon>
    </lineage>
</organism>
<dbReference type="EMBL" id="CP007201">
    <property type="protein sequence ID" value="AHJ12233.1"/>
    <property type="molecule type" value="Genomic_DNA"/>
</dbReference>
<gene>
    <name evidence="2" type="ORF">SMUL_0966</name>
</gene>
<name>A0AA86DXN3_SULMK</name>
<dbReference type="AlphaFoldDB" id="A0AA86DXN3"/>